<dbReference type="EMBL" id="CM041533">
    <property type="protein sequence ID" value="KAI3374200.1"/>
    <property type="molecule type" value="Genomic_DNA"/>
</dbReference>
<comment type="caution">
    <text evidence="1">The sequence shown here is derived from an EMBL/GenBank/DDBJ whole genome shotgun (WGS) entry which is preliminary data.</text>
</comment>
<reference evidence="1" key="1">
    <citation type="submission" date="2022-04" db="EMBL/GenBank/DDBJ databases">
        <title>Jade perch genome.</title>
        <authorList>
            <person name="Chao B."/>
        </authorList>
    </citation>
    <scope>NUCLEOTIDE SEQUENCE</scope>
    <source>
        <strain evidence="1">CB-2022</strain>
    </source>
</reference>
<gene>
    <name evidence="1" type="ORF">L3Q82_006054</name>
</gene>
<dbReference type="Proteomes" id="UP000831701">
    <property type="component" value="Chromosome 3"/>
</dbReference>
<sequence>MFLEFMNREMAMDDTNSWVTPLPFRSPRRWLPNNREQALSRLTSLLRTLERKPKMKADFVAFMQNIFDRNQAELAPPLKEGDECWYLPIFGVYHPQKPDKIRVVFDSSAQYHSISLNDVLLTGPDLNNSLLGVLLRFRRETIAVIADIEQMFHSFLVREDNRDFLRFLWFKENDPNQEIVEYRMKVHVFGNSPSPAVAIYGLRRAAEHGAGEYGMDAKHFRGTRLLRRRWAHVAPVSHRSHRSADKDTGNAGHFKSETP</sequence>
<accession>A0ACB8X2U6</accession>
<protein>
    <submittedName>
        <fullName evidence="1">Uncharacterized protein</fullName>
    </submittedName>
</protein>
<evidence type="ECO:0000313" key="1">
    <source>
        <dbReference type="EMBL" id="KAI3374200.1"/>
    </source>
</evidence>
<evidence type="ECO:0000313" key="2">
    <source>
        <dbReference type="Proteomes" id="UP000831701"/>
    </source>
</evidence>
<keyword evidence="2" id="KW-1185">Reference proteome</keyword>
<proteinExistence type="predicted"/>
<organism evidence="1 2">
    <name type="scientific">Scortum barcoo</name>
    <name type="common">barcoo grunter</name>
    <dbReference type="NCBI Taxonomy" id="214431"/>
    <lineage>
        <taxon>Eukaryota</taxon>
        <taxon>Metazoa</taxon>
        <taxon>Chordata</taxon>
        <taxon>Craniata</taxon>
        <taxon>Vertebrata</taxon>
        <taxon>Euteleostomi</taxon>
        <taxon>Actinopterygii</taxon>
        <taxon>Neopterygii</taxon>
        <taxon>Teleostei</taxon>
        <taxon>Neoteleostei</taxon>
        <taxon>Acanthomorphata</taxon>
        <taxon>Eupercaria</taxon>
        <taxon>Centrarchiformes</taxon>
        <taxon>Terapontoidei</taxon>
        <taxon>Terapontidae</taxon>
        <taxon>Scortum</taxon>
    </lineage>
</organism>
<name>A0ACB8X2U6_9TELE</name>